<evidence type="ECO:0000256" key="3">
    <source>
        <dbReference type="ARBA" id="ARBA00022723"/>
    </source>
</evidence>
<dbReference type="GO" id="GO:0046872">
    <property type="term" value="F:metal ion binding"/>
    <property type="evidence" value="ECO:0007669"/>
    <property type="project" value="UniProtKB-KW"/>
</dbReference>
<dbReference type="Proteomes" id="UP000288429">
    <property type="component" value="Unassembled WGS sequence"/>
</dbReference>
<keyword evidence="2" id="KW-0719">Serine esterase</keyword>
<evidence type="ECO:0000256" key="4">
    <source>
        <dbReference type="ARBA" id="ARBA00022729"/>
    </source>
</evidence>
<dbReference type="InterPro" id="IPR011118">
    <property type="entry name" value="Tannase/feruloyl_esterase"/>
</dbReference>
<comment type="caution">
    <text evidence="9">The sequence shown here is derived from an EMBL/GenBank/DDBJ whole genome shotgun (WGS) entry which is preliminary data.</text>
</comment>
<evidence type="ECO:0000256" key="5">
    <source>
        <dbReference type="ARBA" id="ARBA00022801"/>
    </source>
</evidence>
<evidence type="ECO:0000256" key="7">
    <source>
        <dbReference type="ARBA" id="ARBA00023157"/>
    </source>
</evidence>
<feature type="chain" id="PRO_5018821725" description="Carboxylic ester hydrolase" evidence="8">
    <location>
        <begin position="20"/>
        <end position="564"/>
    </location>
</feature>
<dbReference type="InterPro" id="IPR029058">
    <property type="entry name" value="AB_hydrolase_fold"/>
</dbReference>
<evidence type="ECO:0000256" key="8">
    <source>
        <dbReference type="RuleBase" id="RU361238"/>
    </source>
</evidence>
<gene>
    <name evidence="9" type="ORF">CDV31_008513</name>
</gene>
<dbReference type="PANTHER" id="PTHR33938">
    <property type="entry name" value="FERULOYL ESTERASE B-RELATED"/>
    <property type="match status" value="1"/>
</dbReference>
<dbReference type="PANTHER" id="PTHR33938:SF8">
    <property type="entry name" value="CARBOXYLIC ESTER HYDROLASE"/>
    <property type="match status" value="1"/>
</dbReference>
<name>A0A428TZZ5_9HYPO</name>
<keyword evidence="5 8" id="KW-0378">Hydrolase</keyword>
<sequence length="564" mass="60962">MILSLSVIAIISWLEPVQSLAAKRAPGNAANACESIPPPKLPGIEVKAVSAAERYDIFVNIDDIYPTGVLPILGNPMKKNATLHVCDVNVTYSHIGVDDTVIVHAYLPFENWNGRFQAVGGGGFYASFGPPAVGPAAFHGYAAASSYTPDVADRFAAKPGVKESLLKPITPLTDFGFANDELINLGQWTDFASRGGLHEMAVIGKAVTESFYGIAPKYSYYTGCSTGGRQGYTFVQRYPHDFDGVLANAPGIYWNSVMFSFIWPMVPMIEAKTFLTQCQLEAFDKGFISECDKLDGVIDGVVSDINHCPFDPSSMVGLTLPCDGREWTITQKEADVVRKIHAGVVTKTGRKLWFGYEYGTTFSIVNTTMLPDGTIIGGPNSISSTWIPFFLQGNTSVNVMDLNVDEIVELFAQSGIQWGGSMGTDIADISAFRDAGGKLLTWHGMADENVPPNGTVLYRTQVEDILGGNKLVNEWYRVFLAPGVGHCSSRNDYGPVPVDSFAALVDWVEKGIAPETLPAAYKDADGTEWSKNLCPFPKVSRYDGEGDPTLASSYSCADSYVGEG</sequence>
<keyword evidence="10" id="KW-1185">Reference proteome</keyword>
<evidence type="ECO:0000256" key="6">
    <source>
        <dbReference type="ARBA" id="ARBA00022837"/>
    </source>
</evidence>
<dbReference type="GO" id="GO:0030600">
    <property type="term" value="F:feruloyl esterase activity"/>
    <property type="evidence" value="ECO:0007669"/>
    <property type="project" value="UniProtKB-ARBA"/>
</dbReference>
<dbReference type="SUPFAM" id="SSF53474">
    <property type="entry name" value="alpha/beta-Hydrolases"/>
    <property type="match status" value="1"/>
</dbReference>
<dbReference type="EMBL" id="NIZV01000113">
    <property type="protein sequence ID" value="RSM07620.1"/>
    <property type="molecule type" value="Genomic_DNA"/>
</dbReference>
<keyword evidence="7" id="KW-1015">Disulfide bond</keyword>
<keyword evidence="4 8" id="KW-0732">Signal</keyword>
<protein>
    <recommendedName>
        <fullName evidence="8">Carboxylic ester hydrolase</fullName>
        <ecNumber evidence="8">3.1.1.-</ecNumber>
    </recommendedName>
</protein>
<evidence type="ECO:0000256" key="2">
    <source>
        <dbReference type="ARBA" id="ARBA00022487"/>
    </source>
</evidence>
<reference evidence="9 10" key="1">
    <citation type="submission" date="2017-06" db="EMBL/GenBank/DDBJ databases">
        <title>Cmopartive genomic analysis of Ambrosia Fusariam Clade fungi.</title>
        <authorList>
            <person name="Stajich J.E."/>
            <person name="Carrillo J."/>
            <person name="Kijimoto T."/>
            <person name="Eskalen A."/>
            <person name="O'Donnell K."/>
            <person name="Kasson M."/>
        </authorList>
    </citation>
    <scope>NUCLEOTIDE SEQUENCE [LARGE SCALE GENOMIC DNA]</scope>
    <source>
        <strain evidence="9 10">NRRL 20438</strain>
    </source>
</reference>
<dbReference type="EC" id="3.1.1.-" evidence="8"/>
<dbReference type="Pfam" id="PF07519">
    <property type="entry name" value="Tannase"/>
    <property type="match status" value="1"/>
</dbReference>
<keyword evidence="3" id="KW-0479">Metal-binding</keyword>
<dbReference type="AlphaFoldDB" id="A0A428TZZ5"/>
<evidence type="ECO:0000256" key="1">
    <source>
        <dbReference type="ARBA" id="ARBA00006249"/>
    </source>
</evidence>
<keyword evidence="6" id="KW-0106">Calcium</keyword>
<evidence type="ECO:0000313" key="9">
    <source>
        <dbReference type="EMBL" id="RSM07620.1"/>
    </source>
</evidence>
<proteinExistence type="inferred from homology"/>
<accession>A0A428TZZ5</accession>
<organism evidence="9 10">
    <name type="scientific">Fusarium ambrosium</name>
    <dbReference type="NCBI Taxonomy" id="131363"/>
    <lineage>
        <taxon>Eukaryota</taxon>
        <taxon>Fungi</taxon>
        <taxon>Dikarya</taxon>
        <taxon>Ascomycota</taxon>
        <taxon>Pezizomycotina</taxon>
        <taxon>Sordariomycetes</taxon>
        <taxon>Hypocreomycetidae</taxon>
        <taxon>Hypocreales</taxon>
        <taxon>Nectriaceae</taxon>
        <taxon>Fusarium</taxon>
        <taxon>Fusarium solani species complex</taxon>
    </lineage>
</organism>
<feature type="signal peptide" evidence="8">
    <location>
        <begin position="1"/>
        <end position="19"/>
    </location>
</feature>
<comment type="similarity">
    <text evidence="1 8">Belongs to the tannase family.</text>
</comment>
<evidence type="ECO:0000313" key="10">
    <source>
        <dbReference type="Proteomes" id="UP000288429"/>
    </source>
</evidence>